<dbReference type="InterPro" id="IPR016181">
    <property type="entry name" value="Acyl_CoA_acyltransferase"/>
</dbReference>
<evidence type="ECO:0000256" key="1">
    <source>
        <dbReference type="SAM" id="MobiDB-lite"/>
    </source>
</evidence>
<reference evidence="2 3" key="1">
    <citation type="journal article" date="2012" name="J. Bacteriol.">
        <title>Genome Sequence of Radiation-Resistant Modestobacter marinus Strain BC501, a Representative Actinobacterium That Thrives on Calcareous Stone Surfaces.</title>
        <authorList>
            <person name="Normand P."/>
            <person name="Gury J."/>
            <person name="Pujic P."/>
            <person name="Chouaia B."/>
            <person name="Crotti E."/>
            <person name="Brusetti L."/>
            <person name="Daffonchio D."/>
            <person name="Vacherie B."/>
            <person name="Barbe V."/>
            <person name="Medigue C."/>
            <person name="Calteau A."/>
            <person name="Ghodhbane-Gtari F."/>
            <person name="Essoussi I."/>
            <person name="Nouioui I."/>
            <person name="Abbassi-Ghozzi I."/>
            <person name="Gtari M."/>
        </authorList>
    </citation>
    <scope>NUCLEOTIDE SEQUENCE [LARGE SCALE GENOMIC DNA]</scope>
    <source>
        <strain evidence="3">BC 501</strain>
    </source>
</reference>
<gene>
    <name evidence="2" type="ordered locus">MODMU_4682</name>
</gene>
<accession>I4F350</accession>
<feature type="compositionally biased region" description="Basic and acidic residues" evidence="1">
    <location>
        <begin position="69"/>
        <end position="93"/>
    </location>
</feature>
<feature type="compositionally biased region" description="Basic and acidic residues" evidence="1">
    <location>
        <begin position="140"/>
        <end position="153"/>
    </location>
</feature>
<dbReference type="Proteomes" id="UP000006461">
    <property type="component" value="Chromosome"/>
</dbReference>
<dbReference type="Gene3D" id="3.40.630.30">
    <property type="match status" value="1"/>
</dbReference>
<feature type="region of interest" description="Disordered" evidence="1">
    <location>
        <begin position="46"/>
        <end position="173"/>
    </location>
</feature>
<feature type="compositionally biased region" description="Basic residues" evidence="1">
    <location>
        <begin position="54"/>
        <end position="68"/>
    </location>
</feature>
<dbReference type="SUPFAM" id="SSF55729">
    <property type="entry name" value="Acyl-CoA N-acyltransferases (Nat)"/>
    <property type="match status" value="1"/>
</dbReference>
<proteinExistence type="predicted"/>
<dbReference type="AlphaFoldDB" id="I4F350"/>
<dbReference type="eggNOG" id="COG1670">
    <property type="taxonomic scope" value="Bacteria"/>
</dbReference>
<name>I4F350_MODI5</name>
<dbReference type="EMBL" id="FO203431">
    <property type="protein sequence ID" value="CCH90063.1"/>
    <property type="molecule type" value="Genomic_DNA"/>
</dbReference>
<dbReference type="HOGENOM" id="CLU_1545900_0_0_11"/>
<organism evidence="2 3">
    <name type="scientific">Modestobacter italicus (strain DSM 44449 / CECT 9708 / BC 501)</name>
    <dbReference type="NCBI Taxonomy" id="2732864"/>
    <lineage>
        <taxon>Bacteria</taxon>
        <taxon>Bacillati</taxon>
        <taxon>Actinomycetota</taxon>
        <taxon>Actinomycetes</taxon>
        <taxon>Geodermatophilales</taxon>
        <taxon>Geodermatophilaceae</taxon>
        <taxon>Modestobacter</taxon>
    </lineage>
</organism>
<feature type="compositionally biased region" description="Low complexity" evidence="1">
    <location>
        <begin position="155"/>
        <end position="164"/>
    </location>
</feature>
<evidence type="ECO:0000313" key="3">
    <source>
        <dbReference type="Proteomes" id="UP000006461"/>
    </source>
</evidence>
<keyword evidence="3" id="KW-1185">Reference proteome</keyword>
<feature type="compositionally biased region" description="Basic and acidic residues" evidence="1">
    <location>
        <begin position="120"/>
        <end position="131"/>
    </location>
</feature>
<dbReference type="STRING" id="477641.MODMU_4682"/>
<dbReference type="KEGG" id="mmar:MODMU_4682"/>
<protein>
    <submittedName>
        <fullName evidence="2">Uncharacterized protein</fullName>
    </submittedName>
</protein>
<evidence type="ECO:0000313" key="2">
    <source>
        <dbReference type="EMBL" id="CCH90063.1"/>
    </source>
</evidence>
<sequence length="173" mass="18729">MDLSDIDLTTEVVRTERLVLRPFRPDDVDAVFTACQDPDIGRWIPGGRDLLQPRGRRLLGHPRGPGRARGRDRADGGDRGRRPPRRFDGRAPDRATPARPGGRLLDRPAGAGARLCGRGGARDGRVGDRTGRAAGVPGRGRGEHRVPARRPEGRVPPGGRAALLPPLPGRRPR</sequence>